<reference evidence="1" key="1">
    <citation type="submission" date="2014-09" db="EMBL/GenBank/DDBJ databases">
        <authorList>
            <person name="Magalhaes I.L.F."/>
            <person name="Oliveira U."/>
            <person name="Santos F.R."/>
            <person name="Vidigal T.H.D.A."/>
            <person name="Brescovit A.D."/>
            <person name="Santos A.J."/>
        </authorList>
    </citation>
    <scope>NUCLEOTIDE SEQUENCE</scope>
    <source>
        <tissue evidence="1">Shoot tissue taken approximately 20 cm above the soil surface</tissue>
    </source>
</reference>
<evidence type="ECO:0000313" key="1">
    <source>
        <dbReference type="EMBL" id="JAD54728.1"/>
    </source>
</evidence>
<organism evidence="1">
    <name type="scientific">Arundo donax</name>
    <name type="common">Giant reed</name>
    <name type="synonym">Donax arundinaceus</name>
    <dbReference type="NCBI Taxonomy" id="35708"/>
    <lineage>
        <taxon>Eukaryota</taxon>
        <taxon>Viridiplantae</taxon>
        <taxon>Streptophyta</taxon>
        <taxon>Embryophyta</taxon>
        <taxon>Tracheophyta</taxon>
        <taxon>Spermatophyta</taxon>
        <taxon>Magnoliopsida</taxon>
        <taxon>Liliopsida</taxon>
        <taxon>Poales</taxon>
        <taxon>Poaceae</taxon>
        <taxon>PACMAD clade</taxon>
        <taxon>Arundinoideae</taxon>
        <taxon>Arundineae</taxon>
        <taxon>Arundo</taxon>
    </lineage>
</organism>
<name>A0A0A9AXY0_ARUDO</name>
<dbReference type="AlphaFoldDB" id="A0A0A9AXY0"/>
<reference evidence="1" key="2">
    <citation type="journal article" date="2015" name="Data Brief">
        <title>Shoot transcriptome of the giant reed, Arundo donax.</title>
        <authorList>
            <person name="Barrero R.A."/>
            <person name="Guerrero F.D."/>
            <person name="Moolhuijzen P."/>
            <person name="Goolsby J.A."/>
            <person name="Tidwell J."/>
            <person name="Bellgard S.E."/>
            <person name="Bellgard M.I."/>
        </authorList>
    </citation>
    <scope>NUCLEOTIDE SEQUENCE</scope>
    <source>
        <tissue evidence="1">Shoot tissue taken approximately 20 cm above the soil surface</tissue>
    </source>
</reference>
<dbReference type="EMBL" id="GBRH01243167">
    <property type="protein sequence ID" value="JAD54728.1"/>
    <property type="molecule type" value="Transcribed_RNA"/>
</dbReference>
<accession>A0A0A9AXY0</accession>
<protein>
    <submittedName>
        <fullName evidence="1">Uncharacterized protein</fullName>
    </submittedName>
</protein>
<sequence>MVFPWTMAFSLSFSQEWSLRCTSFVWDKSVLISLTGDGYNL</sequence>
<proteinExistence type="predicted"/>